<name>E0NLQ4_9FIRM</name>
<dbReference type="OrthoDB" id="9790678at2"/>
<dbReference type="CDD" id="cd06223">
    <property type="entry name" value="PRTases_typeI"/>
    <property type="match status" value="1"/>
</dbReference>
<dbReference type="EC" id="2.4.2.22" evidence="5 6"/>
<dbReference type="STRING" id="862517.HMPREF9225_1134"/>
<dbReference type="RefSeq" id="WP_008901948.1">
    <property type="nucleotide sequence ID" value="NZ_GL397071.1"/>
</dbReference>
<feature type="domain" description="Phosphoribosyltransferase" evidence="7">
    <location>
        <begin position="46"/>
        <end position="159"/>
    </location>
</feature>
<feature type="binding site" evidence="5">
    <location>
        <begin position="130"/>
        <end position="134"/>
    </location>
    <ligand>
        <name>5-phospho-alpha-D-ribose 1-diphosphate</name>
        <dbReference type="ChEBI" id="CHEBI:58017"/>
    </ligand>
</feature>
<keyword evidence="3 5" id="KW-0808">Transferase</keyword>
<dbReference type="PANTHER" id="PTHR43864">
    <property type="entry name" value="HYPOXANTHINE/GUANINE PHOSPHORIBOSYLTRANSFERASE"/>
    <property type="match status" value="1"/>
</dbReference>
<evidence type="ECO:0000256" key="3">
    <source>
        <dbReference type="ARBA" id="ARBA00022679"/>
    </source>
</evidence>
<dbReference type="EMBL" id="AEEH01000043">
    <property type="protein sequence ID" value="EFM25245.1"/>
    <property type="molecule type" value="Genomic_DNA"/>
</dbReference>
<evidence type="ECO:0000256" key="6">
    <source>
        <dbReference type="NCBIfam" id="TIGR01744"/>
    </source>
</evidence>
<dbReference type="GO" id="GO:0005737">
    <property type="term" value="C:cytoplasm"/>
    <property type="evidence" value="ECO:0007669"/>
    <property type="project" value="UniProtKB-SubCell"/>
</dbReference>
<dbReference type="GO" id="GO:0006166">
    <property type="term" value="P:purine ribonucleoside salvage"/>
    <property type="evidence" value="ECO:0007669"/>
    <property type="project" value="UniProtKB-KW"/>
</dbReference>
<dbReference type="Pfam" id="PF00156">
    <property type="entry name" value="Pribosyltran"/>
    <property type="match status" value="1"/>
</dbReference>
<dbReference type="InterPro" id="IPR029057">
    <property type="entry name" value="PRTase-like"/>
</dbReference>
<keyword evidence="1 5" id="KW-0963">Cytoplasm</keyword>
<dbReference type="GO" id="GO:0046110">
    <property type="term" value="P:xanthine metabolic process"/>
    <property type="evidence" value="ECO:0007669"/>
    <property type="project" value="UniProtKB-UniRule"/>
</dbReference>
<dbReference type="AlphaFoldDB" id="E0NLQ4"/>
<comment type="catalytic activity">
    <reaction evidence="5">
        <text>XMP + diphosphate = xanthine + 5-phospho-alpha-D-ribose 1-diphosphate</text>
        <dbReference type="Rhea" id="RHEA:10800"/>
        <dbReference type="ChEBI" id="CHEBI:17712"/>
        <dbReference type="ChEBI" id="CHEBI:33019"/>
        <dbReference type="ChEBI" id="CHEBI:57464"/>
        <dbReference type="ChEBI" id="CHEBI:58017"/>
        <dbReference type="EC" id="2.4.2.22"/>
    </reaction>
</comment>
<dbReference type="GO" id="GO:0000310">
    <property type="term" value="F:xanthine phosphoribosyltransferase activity"/>
    <property type="evidence" value="ECO:0007669"/>
    <property type="project" value="UniProtKB-UniRule"/>
</dbReference>
<comment type="similarity">
    <text evidence="5">Belongs to the purine/pyrimidine phosphoribosyltransferase family. Xpt subfamily.</text>
</comment>
<reference evidence="8 9" key="1">
    <citation type="submission" date="2010-07" db="EMBL/GenBank/DDBJ databases">
        <authorList>
            <person name="Muzny D."/>
            <person name="Qin X."/>
            <person name="Deng J."/>
            <person name="Jiang H."/>
            <person name="Liu Y."/>
            <person name="Qu J."/>
            <person name="Song X.-Z."/>
            <person name="Zhang L."/>
            <person name="Thornton R."/>
            <person name="Coyle M."/>
            <person name="Francisco L."/>
            <person name="Jackson L."/>
            <person name="Javaid M."/>
            <person name="Korchina V."/>
            <person name="Kovar C."/>
            <person name="Mata R."/>
            <person name="Mathew T."/>
            <person name="Ngo R."/>
            <person name="Nguyen L."/>
            <person name="Nguyen N."/>
            <person name="Okwuonu G."/>
            <person name="Ongeri F."/>
            <person name="Pham C."/>
            <person name="Simmons D."/>
            <person name="Wilczek-Boney K."/>
            <person name="Hale W."/>
            <person name="Jakkamsetti A."/>
            <person name="Pham P."/>
            <person name="Ruth R."/>
            <person name="San Lucas F."/>
            <person name="Warren J."/>
            <person name="Zhang J."/>
            <person name="Zhao Z."/>
            <person name="Zhou C."/>
            <person name="Zhu D."/>
            <person name="Lee S."/>
            <person name="Bess C."/>
            <person name="Blankenburg K."/>
            <person name="Forbes L."/>
            <person name="Fu Q."/>
            <person name="Gubbala S."/>
            <person name="Hirani K."/>
            <person name="Jayaseelan J.C."/>
            <person name="Lara F."/>
            <person name="Munidasa M."/>
            <person name="Palculict T."/>
            <person name="Patil S."/>
            <person name="Pu L.-L."/>
            <person name="Saada N."/>
            <person name="Tang L."/>
            <person name="Weissenberger G."/>
            <person name="Zhu Y."/>
            <person name="Hemphill L."/>
            <person name="Shang Y."/>
            <person name="Youmans B."/>
            <person name="Ayvaz T."/>
            <person name="Ross M."/>
            <person name="Santibanez J."/>
            <person name="Aqrawi P."/>
            <person name="Gross S."/>
            <person name="Joshi V."/>
            <person name="Fowler G."/>
            <person name="Nazareth L."/>
            <person name="Reid J."/>
            <person name="Worley K."/>
            <person name="Petrosino J."/>
            <person name="Highlander S."/>
            <person name="Gibbs R."/>
        </authorList>
    </citation>
    <scope>NUCLEOTIDE SEQUENCE [LARGE SCALE GENOMIC DNA]</scope>
    <source>
        <strain evidence="8 9">ATCC BAA-1640</strain>
    </source>
</reference>
<evidence type="ECO:0000256" key="2">
    <source>
        <dbReference type="ARBA" id="ARBA00022676"/>
    </source>
</evidence>
<dbReference type="eggNOG" id="COG0503">
    <property type="taxonomic scope" value="Bacteria"/>
</dbReference>
<comment type="pathway">
    <text evidence="5">Purine metabolism; XMP biosynthesis via salvage pathway; XMP from xanthine: step 1/1.</text>
</comment>
<dbReference type="InterPro" id="IPR010079">
    <property type="entry name" value="Xanthine_PRibTrfase"/>
</dbReference>
<evidence type="ECO:0000256" key="5">
    <source>
        <dbReference type="HAMAP-Rule" id="MF_01184"/>
    </source>
</evidence>
<dbReference type="Proteomes" id="UP000003280">
    <property type="component" value="Unassembled WGS sequence"/>
</dbReference>
<evidence type="ECO:0000256" key="4">
    <source>
        <dbReference type="ARBA" id="ARBA00022726"/>
    </source>
</evidence>
<dbReference type="HOGENOM" id="CLU_099015_0_0_9"/>
<dbReference type="UniPathway" id="UPA00602">
    <property type="reaction ID" value="UER00658"/>
</dbReference>
<keyword evidence="9" id="KW-1185">Reference proteome</keyword>
<dbReference type="NCBIfam" id="TIGR01744">
    <property type="entry name" value="XPRTase"/>
    <property type="match status" value="1"/>
</dbReference>
<dbReference type="Gene3D" id="3.40.50.2020">
    <property type="match status" value="1"/>
</dbReference>
<protein>
    <recommendedName>
        <fullName evidence="5 6">Xanthine phosphoribosyltransferase</fullName>
        <shortName evidence="5">XPRTase</shortName>
        <ecNumber evidence="5 6">2.4.2.22</ecNumber>
    </recommendedName>
</protein>
<proteinExistence type="inferred from homology"/>
<feature type="binding site" evidence="5">
    <location>
        <position position="158"/>
    </location>
    <ligand>
        <name>xanthine</name>
        <dbReference type="ChEBI" id="CHEBI:17712"/>
    </ligand>
</feature>
<comment type="caution">
    <text evidence="5">Lacks conserved residue(s) required for the propagation of feature annotation.</text>
</comment>
<dbReference type="InterPro" id="IPR000836">
    <property type="entry name" value="PRTase_dom"/>
</dbReference>
<dbReference type="InterPro" id="IPR050118">
    <property type="entry name" value="Pur/Pyrimidine_PRTase"/>
</dbReference>
<sequence length="192" mass="21240">MKLLEERIKKDGKILDDGKIIKVDSFLNHQLDIPFLEKLGDEMYAHFLGKKVNKILTIEASGIALATVVSQSFNGIPVVFAKKQRTKNIGSNVYTSEVKSYTTGKEYTITVSKEYLNEGDRLLIIDDFLAEGQALRGLIDISNKASAHICGLSVAVEKGFQGGGDALREDGYDLLSLAIIDSVKDNKIEFRR</sequence>
<dbReference type="PANTHER" id="PTHR43864:SF1">
    <property type="entry name" value="XANTHINE PHOSPHORIBOSYLTRANSFERASE"/>
    <property type="match status" value="1"/>
</dbReference>
<keyword evidence="4 5" id="KW-0660">Purine salvage</keyword>
<dbReference type="HAMAP" id="MF_01184">
    <property type="entry name" value="XPRTase"/>
    <property type="match status" value="1"/>
</dbReference>
<evidence type="ECO:0000259" key="7">
    <source>
        <dbReference type="Pfam" id="PF00156"/>
    </source>
</evidence>
<gene>
    <name evidence="5 8" type="primary">xpt</name>
    <name evidence="8" type="ORF">HMPREF9225_1134</name>
</gene>
<evidence type="ECO:0000313" key="9">
    <source>
        <dbReference type="Proteomes" id="UP000003280"/>
    </source>
</evidence>
<organism evidence="8 9">
    <name type="scientific">Peptoniphilus duerdenii ATCC BAA-1640</name>
    <dbReference type="NCBI Taxonomy" id="862517"/>
    <lineage>
        <taxon>Bacteria</taxon>
        <taxon>Bacillati</taxon>
        <taxon>Bacillota</taxon>
        <taxon>Tissierellia</taxon>
        <taxon>Tissierellales</taxon>
        <taxon>Peptoniphilaceae</taxon>
        <taxon>Peptoniphilus</taxon>
    </lineage>
</organism>
<evidence type="ECO:0000256" key="1">
    <source>
        <dbReference type="ARBA" id="ARBA00022490"/>
    </source>
</evidence>
<accession>E0NLQ4</accession>
<dbReference type="GO" id="GO:0032265">
    <property type="term" value="P:XMP salvage"/>
    <property type="evidence" value="ECO:0007669"/>
    <property type="project" value="UniProtKB-UniRule"/>
</dbReference>
<feature type="binding site" evidence="5">
    <location>
        <position position="28"/>
    </location>
    <ligand>
        <name>xanthine</name>
        <dbReference type="ChEBI" id="CHEBI:17712"/>
    </ligand>
</feature>
<comment type="caution">
    <text evidence="8">The sequence shown here is derived from an EMBL/GenBank/DDBJ whole genome shotgun (WGS) entry which is preliminary data.</text>
</comment>
<comment type="function">
    <text evidence="5">Converts the preformed base xanthine, a product of nucleic acid breakdown, to xanthosine 5'-monophosphate (XMP), so it can be reused for RNA or DNA synthesis.</text>
</comment>
<evidence type="ECO:0000313" key="8">
    <source>
        <dbReference type="EMBL" id="EFM25245.1"/>
    </source>
</evidence>
<dbReference type="SUPFAM" id="SSF53271">
    <property type="entry name" value="PRTase-like"/>
    <property type="match status" value="1"/>
</dbReference>
<dbReference type="NCBIfam" id="NF006671">
    <property type="entry name" value="PRK09219.1"/>
    <property type="match status" value="1"/>
</dbReference>
<comment type="subunit">
    <text evidence="5">Homodimer.</text>
</comment>
<keyword evidence="2 5" id="KW-0328">Glycosyltransferase</keyword>
<comment type="subcellular location">
    <subcellularLocation>
        <location evidence="5">Cytoplasm</location>
    </subcellularLocation>
</comment>